<evidence type="ECO:0000259" key="2">
    <source>
        <dbReference type="Pfam" id="PF01593"/>
    </source>
</evidence>
<dbReference type="SUPFAM" id="SSF51905">
    <property type="entry name" value="FAD/NAD(P)-binding domain"/>
    <property type="match status" value="1"/>
</dbReference>
<comment type="caution">
    <text evidence="3">The sequence shown here is derived from an EMBL/GenBank/DDBJ whole genome shotgun (WGS) entry which is preliminary data.</text>
</comment>
<dbReference type="EMBL" id="BSSA01000020">
    <property type="protein sequence ID" value="GLW72788.1"/>
    <property type="molecule type" value="Genomic_DNA"/>
</dbReference>
<evidence type="ECO:0000256" key="1">
    <source>
        <dbReference type="SAM" id="MobiDB-lite"/>
    </source>
</evidence>
<dbReference type="AlphaFoldDB" id="A0A9W6QDA0"/>
<feature type="region of interest" description="Disordered" evidence="1">
    <location>
        <begin position="1"/>
        <end position="23"/>
    </location>
</feature>
<organism evidence="3 4">
    <name type="scientific">Kitasatospora phosalacinea</name>
    <dbReference type="NCBI Taxonomy" id="2065"/>
    <lineage>
        <taxon>Bacteria</taxon>
        <taxon>Bacillati</taxon>
        <taxon>Actinomycetota</taxon>
        <taxon>Actinomycetes</taxon>
        <taxon>Kitasatosporales</taxon>
        <taxon>Streptomycetaceae</taxon>
        <taxon>Kitasatospora</taxon>
    </lineage>
</organism>
<dbReference type="InterPro" id="IPR002937">
    <property type="entry name" value="Amino_oxidase"/>
</dbReference>
<evidence type="ECO:0000313" key="3">
    <source>
        <dbReference type="EMBL" id="GLW72788.1"/>
    </source>
</evidence>
<dbReference type="InterPro" id="IPR036188">
    <property type="entry name" value="FAD/NAD-bd_sf"/>
</dbReference>
<dbReference type="PANTHER" id="PTHR42923">
    <property type="entry name" value="PROTOPORPHYRINOGEN OXIDASE"/>
    <property type="match status" value="1"/>
</dbReference>
<evidence type="ECO:0000313" key="4">
    <source>
        <dbReference type="Proteomes" id="UP001165041"/>
    </source>
</evidence>
<sequence length="450" mass="48202">MTTLGTVSSGGSVPPPPRRRPSGVRRVAVVGAGVSGLSAAYALARAGVTVELFEAEGRLGGHAHTQRTTAADGRELALDTGFLVHNARTYPELVGLFGELGVRTQESDMSMSVRCEGCGLEYAGARGPAGLLATPGSLLRRRYLRMLGEVPRFHRLARALVADPGLGDPSLRDFLEQSGFSPYFVGHFMTPVVSAVWSCAPDLAGDYPARYLFTFLANHGLLSVSGSPTWRTVVGGSAAYVARIAEHVTARSGTVHHAAPVRAVRRHPDGVTVTTEDGRSTGADAVVVATHADQALRLLADPTRAEREVLGAFEYSRNPTVLHRDASLLPRAAWARASWNYRMPSCDAPSDRVRVSYHLNRLLRLGGAEDYLVTLNEDEHSPVPEELVVSRTVYEHPVYTARTVAAQRRLPELATGRTAFAGAHHGWGFHEDGCRSGLAAADRLLAAVAP</sequence>
<proteinExistence type="predicted"/>
<dbReference type="Pfam" id="PF01593">
    <property type="entry name" value="Amino_oxidase"/>
    <property type="match status" value="1"/>
</dbReference>
<dbReference type="PRINTS" id="PR00419">
    <property type="entry name" value="ADXRDTASE"/>
</dbReference>
<dbReference type="InterPro" id="IPR050464">
    <property type="entry name" value="Zeta_carotene_desat/Oxidored"/>
</dbReference>
<dbReference type="PANTHER" id="PTHR42923:SF17">
    <property type="entry name" value="AMINE OXIDASE DOMAIN-CONTAINING PROTEIN"/>
    <property type="match status" value="1"/>
</dbReference>
<accession>A0A9W6QDA0</accession>
<dbReference type="GO" id="GO:0016491">
    <property type="term" value="F:oxidoreductase activity"/>
    <property type="evidence" value="ECO:0007669"/>
    <property type="project" value="InterPro"/>
</dbReference>
<dbReference type="Proteomes" id="UP001165041">
    <property type="component" value="Unassembled WGS sequence"/>
</dbReference>
<dbReference type="Gene3D" id="3.50.50.60">
    <property type="entry name" value="FAD/NAD(P)-binding domain"/>
    <property type="match status" value="1"/>
</dbReference>
<name>A0A9W6QDA0_9ACTN</name>
<gene>
    <name evidence="3" type="ORF">Kpho02_50870</name>
</gene>
<reference evidence="3" key="1">
    <citation type="submission" date="2023-02" db="EMBL/GenBank/DDBJ databases">
        <title>Kitasatospora phosalacinea NBRC 14627.</title>
        <authorList>
            <person name="Ichikawa N."/>
            <person name="Sato H."/>
            <person name="Tonouchi N."/>
        </authorList>
    </citation>
    <scope>NUCLEOTIDE SEQUENCE</scope>
    <source>
        <strain evidence="3">NBRC 14627</strain>
    </source>
</reference>
<feature type="domain" description="Amine oxidase" evidence="2">
    <location>
        <begin position="34"/>
        <end position="315"/>
    </location>
</feature>
<protein>
    <submittedName>
        <fullName evidence="3">Amine oxidase</fullName>
    </submittedName>
</protein>